<proteinExistence type="predicted"/>
<dbReference type="AlphaFoldDB" id="A0A2A6EGA4"/>
<gene>
    <name evidence="2" type="ORF">CLI71_05120</name>
</gene>
<dbReference type="InterPro" id="IPR000477">
    <property type="entry name" value="RT_dom"/>
</dbReference>
<accession>A0A2A6EGA4</accession>
<protein>
    <submittedName>
        <fullName evidence="2">DNA-binding protein</fullName>
    </submittedName>
</protein>
<dbReference type="GO" id="GO:0003677">
    <property type="term" value="F:DNA binding"/>
    <property type="evidence" value="ECO:0007669"/>
    <property type="project" value="UniProtKB-KW"/>
</dbReference>
<dbReference type="PROSITE" id="PS50878">
    <property type="entry name" value="RT_POL"/>
    <property type="match status" value="1"/>
</dbReference>
<feature type="domain" description="Reverse transcriptase" evidence="1">
    <location>
        <begin position="1"/>
        <end position="366"/>
    </location>
</feature>
<dbReference type="EMBL" id="NSLY01000010">
    <property type="protein sequence ID" value="PDP60516.1"/>
    <property type="molecule type" value="Genomic_DNA"/>
</dbReference>
<dbReference type="NCBIfam" id="NF041748">
    <property type="entry name" value="Drt3b"/>
    <property type="match status" value="1"/>
</dbReference>
<dbReference type="Gene3D" id="3.30.70.270">
    <property type="match status" value="1"/>
</dbReference>
<comment type="caution">
    <text evidence="2">The sequence shown here is derived from an EMBL/GenBank/DDBJ whole genome shotgun (WGS) entry which is preliminary data.</text>
</comment>
<dbReference type="RefSeq" id="WP_097549961.1">
    <property type="nucleotide sequence ID" value="NZ_NSLY01000010.1"/>
</dbReference>
<evidence type="ECO:0000313" key="3">
    <source>
        <dbReference type="Proteomes" id="UP000219058"/>
    </source>
</evidence>
<dbReference type="Proteomes" id="UP000219058">
    <property type="component" value="Unassembled WGS sequence"/>
</dbReference>
<dbReference type="CDD" id="cd01646">
    <property type="entry name" value="RT_Bac_retron_I"/>
    <property type="match status" value="1"/>
</dbReference>
<keyword evidence="2" id="KW-0238">DNA-binding</keyword>
<dbReference type="InterPro" id="IPR043128">
    <property type="entry name" value="Rev_trsase/Diguanyl_cyclase"/>
</dbReference>
<dbReference type="Pfam" id="PF00078">
    <property type="entry name" value="RVT_1"/>
    <property type="match status" value="1"/>
</dbReference>
<reference evidence="2 3" key="1">
    <citation type="submission" date="2017-09" db="EMBL/GenBank/DDBJ databases">
        <title>Phase variable restriction modification systems are present in the genome sequences of periodontal pathogens Prevotella intermedia, Tannerella forsythia and Porphyromonas gingivalis.</title>
        <authorList>
            <person name="Haigh R.D."/>
            <person name="Crawford L."/>
            <person name="Ralph J."/>
            <person name="Wanford J."/>
            <person name="Vartoukian S.R."/>
            <person name="Hijazib K."/>
            <person name="Wade W."/>
            <person name="Oggioni M.R."/>
        </authorList>
    </citation>
    <scope>NUCLEOTIDE SEQUENCE [LARGE SCALE GENOMIC DNA]</scope>
    <source>
        <strain evidence="2 3">WW2834</strain>
    </source>
</reference>
<organism evidence="2 3">
    <name type="scientific">Prevotella intermedia</name>
    <dbReference type="NCBI Taxonomy" id="28131"/>
    <lineage>
        <taxon>Bacteria</taxon>
        <taxon>Pseudomonadati</taxon>
        <taxon>Bacteroidota</taxon>
        <taxon>Bacteroidia</taxon>
        <taxon>Bacteroidales</taxon>
        <taxon>Prevotellaceae</taxon>
        <taxon>Prevotella</taxon>
    </lineage>
</organism>
<sequence length="638" mass="76121">MSKDMNLNNKYRVLLTEVLPYELPLILDNEGFYLNMQNEELKQIFYETFKGKLKTWTIPFDYSVRKYGGDKSRKLSLMHPFTQLSCVDFYTKYDYYILSLCSNSPFSIRYIADRAKCIFKAEDTEEVETKSQQNHIEIQDGEIEKRYRSYFSYKRYDMMYKFFTSGDYLRLEQKYTHLMKMDIASCFYHIYTHTIAWAIKGKEQAKSLIGKPTFEKEFDDLMQHVNYNETNGIIVGPEISRIFSEIILQRIDINVLNRLKQEPYSLKLGRDYEVRRYVDDYYIYANSKDCLLSILEVYKEELETYKLYINESKLEFLERPFVSNVSVAKREISSLISDISERLLAKDDSKYKYAIKNEMKYFSSIVNNFRSITYRYSQKYGTLNRYFLVLIKSQLEREFKKESAANATAGLLLMYVEVSFYVFSLDMSASASIKIGRILDYLYKWAEKCTDKTILPEMEIRIYREVKRCLDIYEVNRKAGETNLEALNLMICLSHLMKTPIPRAQLISLFNISDGDSIEYEHKNYFQICTLLYIIGQDAEYEDIRIKILEEVKRRLKEENAMWHADNAMLFFDILVCPFFENSEKKDIIMSAYGYKDETKAYTKLKIYNKTKRWFFNWDKTQELSELLSKKEYHSPYE</sequence>
<name>A0A2A6EGA4_PREIN</name>
<evidence type="ECO:0000259" key="1">
    <source>
        <dbReference type="PROSITE" id="PS50878"/>
    </source>
</evidence>
<evidence type="ECO:0000313" key="2">
    <source>
        <dbReference type="EMBL" id="PDP60516.1"/>
    </source>
</evidence>